<comment type="caution">
    <text evidence="2">The sequence shown here is derived from an EMBL/GenBank/DDBJ whole genome shotgun (WGS) entry which is preliminary data.</text>
</comment>
<name>A0A7C9VA26_9HYPH</name>
<protein>
    <submittedName>
        <fullName evidence="2">Uncharacterized protein</fullName>
    </submittedName>
</protein>
<reference evidence="2 3" key="1">
    <citation type="submission" date="2020-02" db="EMBL/GenBank/DDBJ databases">
        <title>Genome sequence of the type strain CGMCC 1.15528 of Mesorhizobium zhangyense.</title>
        <authorList>
            <person name="Gao J."/>
            <person name="Sun J."/>
        </authorList>
    </citation>
    <scope>NUCLEOTIDE SEQUENCE [LARGE SCALE GENOMIC DNA]</scope>
    <source>
        <strain evidence="2 3">CGMCC 1.15528</strain>
    </source>
</reference>
<feature type="region of interest" description="Disordered" evidence="1">
    <location>
        <begin position="29"/>
        <end position="62"/>
    </location>
</feature>
<sequence length="62" mass="7245">MKVAMAMTLDGLLRSLRWKAHDLAENTERRYRTQPRTPLIGEDISDRAARRMGDQDDDRTSR</sequence>
<dbReference type="RefSeq" id="WP_165115339.1">
    <property type="nucleotide sequence ID" value="NZ_JAAKZG010000002.1"/>
</dbReference>
<organism evidence="2 3">
    <name type="scientific">Mesorhizobium zhangyense</name>
    <dbReference type="NCBI Taxonomy" id="1776730"/>
    <lineage>
        <taxon>Bacteria</taxon>
        <taxon>Pseudomonadati</taxon>
        <taxon>Pseudomonadota</taxon>
        <taxon>Alphaproteobacteria</taxon>
        <taxon>Hyphomicrobiales</taxon>
        <taxon>Phyllobacteriaceae</taxon>
        <taxon>Mesorhizobium</taxon>
    </lineage>
</organism>
<gene>
    <name evidence="2" type="ORF">G6N74_05985</name>
</gene>
<evidence type="ECO:0000313" key="2">
    <source>
        <dbReference type="EMBL" id="NGN40607.1"/>
    </source>
</evidence>
<proteinExistence type="predicted"/>
<evidence type="ECO:0000256" key="1">
    <source>
        <dbReference type="SAM" id="MobiDB-lite"/>
    </source>
</evidence>
<keyword evidence="3" id="KW-1185">Reference proteome</keyword>
<feature type="compositionally biased region" description="Basic and acidic residues" evidence="1">
    <location>
        <begin position="44"/>
        <end position="62"/>
    </location>
</feature>
<evidence type="ECO:0000313" key="3">
    <source>
        <dbReference type="Proteomes" id="UP000481252"/>
    </source>
</evidence>
<dbReference type="AlphaFoldDB" id="A0A7C9VA26"/>
<dbReference type="Proteomes" id="UP000481252">
    <property type="component" value="Unassembled WGS sequence"/>
</dbReference>
<accession>A0A7C9VA26</accession>
<dbReference type="EMBL" id="JAAKZG010000002">
    <property type="protein sequence ID" value="NGN40607.1"/>
    <property type="molecule type" value="Genomic_DNA"/>
</dbReference>